<dbReference type="EMBL" id="VTPC01001002">
    <property type="protein sequence ID" value="KAF2903534.1"/>
    <property type="molecule type" value="Genomic_DNA"/>
</dbReference>
<feature type="binding site" evidence="5">
    <location>
        <position position="114"/>
    </location>
    <ligand>
        <name>substrate</name>
    </ligand>
</feature>
<evidence type="ECO:0000256" key="6">
    <source>
        <dbReference type="PIRSR" id="PIRSR000097-3"/>
    </source>
</evidence>
<feature type="domain" description="NADP-dependent oxidoreductase" evidence="7">
    <location>
        <begin position="19"/>
        <end position="271"/>
    </location>
</feature>
<dbReference type="Proteomes" id="UP000801492">
    <property type="component" value="Unassembled WGS sequence"/>
</dbReference>
<dbReference type="InterPro" id="IPR023210">
    <property type="entry name" value="NADP_OxRdtase_dom"/>
</dbReference>
<feature type="site" description="Lowers pKa of active site Tyr" evidence="6">
    <location>
        <position position="82"/>
    </location>
</feature>
<dbReference type="InterPro" id="IPR020471">
    <property type="entry name" value="AKR"/>
</dbReference>
<evidence type="ECO:0000256" key="2">
    <source>
        <dbReference type="ARBA" id="ARBA00022857"/>
    </source>
</evidence>
<keyword evidence="9" id="KW-1185">Reference proteome</keyword>
<evidence type="ECO:0000313" key="9">
    <source>
        <dbReference type="Proteomes" id="UP000801492"/>
    </source>
</evidence>
<sequence>MVNTRRIYELSSGHKMPMIGLGTYLLTDKRSIWKIIDEALSAGYRLIDTAAMYGNEEEIGYALKKLLPKHHLTRQDIFLISKLPPTNHGDDALESLNETIRLLQCEYLDLYLIHWPGSSDCDPKDPNNAILRDKSWSKLVEAKQTGLTRDIGVSNYSIRHLEGLLENSYGEKPVVNQIEWHPHCHQDNMKKFCDENGILIQSYFSFGGSEKKLLLSDPTVLNISEKIGKSAPQILLQWSLQQNVAVIPKSSSRQHLHVNIDLDFVIPKNYMEKLSNLPQIRYGSDPNVVA</sequence>
<dbReference type="OrthoDB" id="416253at2759"/>
<proteinExistence type="inferred from homology"/>
<dbReference type="SUPFAM" id="SSF51430">
    <property type="entry name" value="NAD(P)-linked oxidoreductase"/>
    <property type="match status" value="1"/>
</dbReference>
<dbReference type="PROSITE" id="PS00062">
    <property type="entry name" value="ALDOKETO_REDUCTASE_2"/>
    <property type="match status" value="1"/>
</dbReference>
<dbReference type="Gene3D" id="3.20.20.100">
    <property type="entry name" value="NADP-dependent oxidoreductase domain"/>
    <property type="match status" value="1"/>
</dbReference>
<dbReference type="PRINTS" id="PR00069">
    <property type="entry name" value="ALDKETRDTASE"/>
</dbReference>
<dbReference type="FunFam" id="3.20.20.100:FF:000002">
    <property type="entry name" value="2,5-diketo-D-gluconic acid reductase A"/>
    <property type="match status" value="1"/>
</dbReference>
<gene>
    <name evidence="8" type="ORF">ILUMI_02652</name>
</gene>
<dbReference type="PROSITE" id="PS00798">
    <property type="entry name" value="ALDOKETO_REDUCTASE_1"/>
    <property type="match status" value="1"/>
</dbReference>
<organism evidence="8 9">
    <name type="scientific">Ignelater luminosus</name>
    <name type="common">Cucubano</name>
    <name type="synonym">Pyrophorus luminosus</name>
    <dbReference type="NCBI Taxonomy" id="2038154"/>
    <lineage>
        <taxon>Eukaryota</taxon>
        <taxon>Metazoa</taxon>
        <taxon>Ecdysozoa</taxon>
        <taxon>Arthropoda</taxon>
        <taxon>Hexapoda</taxon>
        <taxon>Insecta</taxon>
        <taxon>Pterygota</taxon>
        <taxon>Neoptera</taxon>
        <taxon>Endopterygota</taxon>
        <taxon>Coleoptera</taxon>
        <taxon>Polyphaga</taxon>
        <taxon>Elateriformia</taxon>
        <taxon>Elateroidea</taxon>
        <taxon>Elateridae</taxon>
        <taxon>Agrypninae</taxon>
        <taxon>Pyrophorini</taxon>
        <taxon>Ignelater</taxon>
    </lineage>
</organism>
<dbReference type="PANTHER" id="PTHR43827">
    <property type="entry name" value="2,5-DIKETO-D-GLUCONIC ACID REDUCTASE"/>
    <property type="match status" value="1"/>
</dbReference>
<dbReference type="PANTHER" id="PTHR43827:SF3">
    <property type="entry name" value="NADP-DEPENDENT OXIDOREDUCTASE DOMAIN-CONTAINING PROTEIN"/>
    <property type="match status" value="1"/>
</dbReference>
<name>A0A8K0DD20_IGNLU</name>
<dbReference type="AlphaFoldDB" id="A0A8K0DD20"/>
<evidence type="ECO:0000313" key="8">
    <source>
        <dbReference type="EMBL" id="KAF2903534.1"/>
    </source>
</evidence>
<keyword evidence="2" id="KW-0521">NADP</keyword>
<dbReference type="InterPro" id="IPR018170">
    <property type="entry name" value="Aldo/ket_reductase_CS"/>
</dbReference>
<dbReference type="PIRSF" id="PIRSF000097">
    <property type="entry name" value="AKR"/>
    <property type="match status" value="1"/>
</dbReference>
<comment type="similarity">
    <text evidence="1">Belongs to the aldo/keto reductase family.</text>
</comment>
<evidence type="ECO:0000259" key="7">
    <source>
        <dbReference type="Pfam" id="PF00248"/>
    </source>
</evidence>
<comment type="caution">
    <text evidence="8">The sequence shown here is derived from an EMBL/GenBank/DDBJ whole genome shotgun (WGS) entry which is preliminary data.</text>
</comment>
<dbReference type="InterPro" id="IPR036812">
    <property type="entry name" value="NAD(P)_OxRdtase_dom_sf"/>
</dbReference>
<evidence type="ECO:0000256" key="3">
    <source>
        <dbReference type="ARBA" id="ARBA00023002"/>
    </source>
</evidence>
<dbReference type="GO" id="GO:0016616">
    <property type="term" value="F:oxidoreductase activity, acting on the CH-OH group of donors, NAD or NADP as acceptor"/>
    <property type="evidence" value="ECO:0007669"/>
    <property type="project" value="UniProtKB-ARBA"/>
</dbReference>
<evidence type="ECO:0000256" key="4">
    <source>
        <dbReference type="PIRSR" id="PIRSR000097-1"/>
    </source>
</evidence>
<accession>A0A8K0DD20</accession>
<evidence type="ECO:0000256" key="5">
    <source>
        <dbReference type="PIRSR" id="PIRSR000097-2"/>
    </source>
</evidence>
<dbReference type="Pfam" id="PF00248">
    <property type="entry name" value="Aldo_ket_red"/>
    <property type="match status" value="1"/>
</dbReference>
<evidence type="ECO:0000256" key="1">
    <source>
        <dbReference type="ARBA" id="ARBA00007905"/>
    </source>
</evidence>
<feature type="active site" description="Proton donor" evidence="4">
    <location>
        <position position="53"/>
    </location>
</feature>
<protein>
    <recommendedName>
        <fullName evidence="7">NADP-dependent oxidoreductase domain-containing protein</fullName>
    </recommendedName>
</protein>
<keyword evidence="3" id="KW-0560">Oxidoreductase</keyword>
<reference evidence="8" key="1">
    <citation type="submission" date="2019-08" db="EMBL/GenBank/DDBJ databases">
        <title>The genome of the North American firefly Photinus pyralis.</title>
        <authorList>
            <consortium name="Photinus pyralis genome working group"/>
            <person name="Fallon T.R."/>
            <person name="Sander Lower S.E."/>
            <person name="Weng J.-K."/>
        </authorList>
    </citation>
    <scope>NUCLEOTIDE SEQUENCE</scope>
    <source>
        <strain evidence="8">TRF0915ILg1</strain>
        <tissue evidence="8">Whole body</tissue>
    </source>
</reference>